<evidence type="ECO:0000256" key="1">
    <source>
        <dbReference type="PROSITE-ProRule" id="PRU00325"/>
    </source>
</evidence>
<gene>
    <name evidence="4" type="ORF">HPB48_017111</name>
</gene>
<dbReference type="InterPro" id="IPR018289">
    <property type="entry name" value="MULE_transposase_dom"/>
</dbReference>
<dbReference type="VEuPathDB" id="VectorBase:HLOH_054813"/>
<evidence type="ECO:0000313" key="5">
    <source>
        <dbReference type="Proteomes" id="UP000821853"/>
    </source>
</evidence>
<name>A0A9J6GUU5_HAELO</name>
<dbReference type="EMBL" id="JABSTR010000008">
    <property type="protein sequence ID" value="KAH9378488.1"/>
    <property type="molecule type" value="Genomic_DNA"/>
</dbReference>
<reference evidence="4 5" key="1">
    <citation type="journal article" date="2020" name="Cell">
        <title>Large-Scale Comparative Analyses of Tick Genomes Elucidate Their Genetic Diversity and Vector Capacities.</title>
        <authorList>
            <consortium name="Tick Genome and Microbiome Consortium (TIGMIC)"/>
            <person name="Jia N."/>
            <person name="Wang J."/>
            <person name="Shi W."/>
            <person name="Du L."/>
            <person name="Sun Y."/>
            <person name="Zhan W."/>
            <person name="Jiang J.F."/>
            <person name="Wang Q."/>
            <person name="Zhang B."/>
            <person name="Ji P."/>
            <person name="Bell-Sakyi L."/>
            <person name="Cui X.M."/>
            <person name="Yuan T.T."/>
            <person name="Jiang B.G."/>
            <person name="Yang W.F."/>
            <person name="Lam T.T."/>
            <person name="Chang Q.C."/>
            <person name="Ding S.J."/>
            <person name="Wang X.J."/>
            <person name="Zhu J.G."/>
            <person name="Ruan X.D."/>
            <person name="Zhao L."/>
            <person name="Wei J.T."/>
            <person name="Ye R.Z."/>
            <person name="Que T.C."/>
            <person name="Du C.H."/>
            <person name="Zhou Y.H."/>
            <person name="Cheng J.X."/>
            <person name="Dai P.F."/>
            <person name="Guo W.B."/>
            <person name="Han X.H."/>
            <person name="Huang E.J."/>
            <person name="Li L.F."/>
            <person name="Wei W."/>
            <person name="Gao Y.C."/>
            <person name="Liu J.Z."/>
            <person name="Shao H.Z."/>
            <person name="Wang X."/>
            <person name="Wang C.C."/>
            <person name="Yang T.C."/>
            <person name="Huo Q.B."/>
            <person name="Li W."/>
            <person name="Chen H.Y."/>
            <person name="Chen S.E."/>
            <person name="Zhou L.G."/>
            <person name="Ni X.B."/>
            <person name="Tian J.H."/>
            <person name="Sheng Y."/>
            <person name="Liu T."/>
            <person name="Pan Y.S."/>
            <person name="Xia L.Y."/>
            <person name="Li J."/>
            <person name="Zhao F."/>
            <person name="Cao W.C."/>
        </authorList>
    </citation>
    <scope>NUCLEOTIDE SEQUENCE [LARGE SCALE GENOMIC DNA]</scope>
    <source>
        <strain evidence="4">HaeL-2018</strain>
    </source>
</reference>
<keyword evidence="5" id="KW-1185">Reference proteome</keyword>
<feature type="compositionally biased region" description="Basic and acidic residues" evidence="2">
    <location>
        <begin position="411"/>
        <end position="424"/>
    </location>
</feature>
<comment type="caution">
    <text evidence="4">The sequence shown here is derived from an EMBL/GenBank/DDBJ whole genome shotgun (WGS) entry which is preliminary data.</text>
</comment>
<organism evidence="4 5">
    <name type="scientific">Haemaphysalis longicornis</name>
    <name type="common">Bush tick</name>
    <dbReference type="NCBI Taxonomy" id="44386"/>
    <lineage>
        <taxon>Eukaryota</taxon>
        <taxon>Metazoa</taxon>
        <taxon>Ecdysozoa</taxon>
        <taxon>Arthropoda</taxon>
        <taxon>Chelicerata</taxon>
        <taxon>Arachnida</taxon>
        <taxon>Acari</taxon>
        <taxon>Parasitiformes</taxon>
        <taxon>Ixodida</taxon>
        <taxon>Ixodoidea</taxon>
        <taxon>Ixodidae</taxon>
        <taxon>Haemaphysalinae</taxon>
        <taxon>Haemaphysalis</taxon>
    </lineage>
</organism>
<evidence type="ECO:0000256" key="2">
    <source>
        <dbReference type="SAM" id="MobiDB-lite"/>
    </source>
</evidence>
<dbReference type="PANTHER" id="PTHR33977:SF1">
    <property type="entry name" value="ZINC ION BINDING PROTEIN"/>
    <property type="match status" value="1"/>
</dbReference>
<dbReference type="PROSITE" id="PS50966">
    <property type="entry name" value="ZF_SWIM"/>
    <property type="match status" value="1"/>
</dbReference>
<accession>A0A9J6GUU5</accession>
<evidence type="ECO:0000313" key="4">
    <source>
        <dbReference type="EMBL" id="KAH9378488.1"/>
    </source>
</evidence>
<dbReference type="Pfam" id="PF10551">
    <property type="entry name" value="MULE"/>
    <property type="match status" value="1"/>
</dbReference>
<dbReference type="InterPro" id="IPR007527">
    <property type="entry name" value="Znf_SWIM"/>
</dbReference>
<keyword evidence="1" id="KW-0479">Metal-binding</keyword>
<dbReference type="OMA" id="CEYCTIC"/>
<evidence type="ECO:0000259" key="3">
    <source>
        <dbReference type="PROSITE" id="PS50966"/>
    </source>
</evidence>
<proteinExistence type="predicted"/>
<dbReference type="AlphaFoldDB" id="A0A9J6GUU5"/>
<protein>
    <recommendedName>
        <fullName evidence="3">SWIM-type domain-containing protein</fullName>
    </recommendedName>
</protein>
<dbReference type="OrthoDB" id="6436084at2759"/>
<feature type="domain" description="SWIM-type" evidence="3">
    <location>
        <begin position="279"/>
        <end position="329"/>
    </location>
</feature>
<dbReference type="PANTHER" id="PTHR33977">
    <property type="entry name" value="ZINC ION BINDING PROTEIN"/>
    <property type="match status" value="1"/>
</dbReference>
<keyword evidence="1" id="KW-0863">Zinc-finger</keyword>
<dbReference type="Proteomes" id="UP000821853">
    <property type="component" value="Unassembled WGS sequence"/>
</dbReference>
<feature type="region of interest" description="Disordered" evidence="2">
    <location>
        <begin position="411"/>
        <end position="454"/>
    </location>
</feature>
<dbReference type="GO" id="GO:0008270">
    <property type="term" value="F:zinc ion binding"/>
    <property type="evidence" value="ECO:0007669"/>
    <property type="project" value="UniProtKB-KW"/>
</dbReference>
<keyword evidence="1" id="KW-0862">Zinc</keyword>
<sequence>MLNNYGSGIVCVDSTHGTNSYDFQLTTLLVLDEYKKGVPVAHLISNRTNGKTLKAFFESLKLATGAITSDVFMSDDAIEYYDAWKSVMGQPVHRLLCTWHVDKNWSEKIHSLVPGNELQAVVYKAVRVLMTCTDQDEFQSLLQGFIELDENEPTLEDFMEYFSKYYAAPGRLQLWPYCYRLRIGVNTNMHLERMHRTLKHDVMKGEKNRRVDRLISALMTMTYRNIRNRAIAILKGRRTRKLSKILNSHEAAKKFTSSVQPNEDGTWSVPSQVNPDVFYTVSKVADEVRCPLKCDECNVCVDMYACSCDEHLIHFTVCKHIHTVLMASNAARTDDENVQDLPDSVSKEHEAKRVLDNIRKTKASTSVECAVAFKIKLETLATCHASSSGETQDKMSKLLDHGLEMWEKDRNVSKVSDLPKEPANKKIMQQPRFYSTKKRRLAAPSSSLSKPTEHQKEILKKQIMDGDLASDVISTSSGHEYC</sequence>